<evidence type="ECO:0000259" key="1">
    <source>
        <dbReference type="PROSITE" id="PS50011"/>
    </source>
</evidence>
<dbReference type="Pfam" id="PF00069">
    <property type="entry name" value="Pkinase"/>
    <property type="match status" value="1"/>
</dbReference>
<sequence length="339" mass="38976">MSSINENRLISEFNKLNISDKDSISVKINHENCYDPDNNKFWCKECVPRCMIEGWTGGNDDIDNFIKDTIYNVNDSINNNYYPLFLEWVPFDRFENMKQIGEGGFAKVYSATWIDGRAFYIKQDDGSWLKTHWKLNCLQNFGLSGPSNEQKSDKIFGVLPYIAPEVLNGEPYTLSSDIYSFGVIMAELSSGKSSFHNRKHDNSLALEICNGFRPEFGKGTPEIYMRLAHRCMNANPNQRPTANELYEILDCWIDYEDHEKYGYKGFEEADKEIPNISNSYEKDPNAIYTSRAFIFKNLSKPINSSFVITSYLDNEDCKDSQLADLEVSSTSKFESINNL</sequence>
<dbReference type="Gene3D" id="1.10.510.10">
    <property type="entry name" value="Transferase(Phosphotransferase) domain 1"/>
    <property type="match status" value="1"/>
</dbReference>
<evidence type="ECO:0000313" key="3">
    <source>
        <dbReference type="Proteomes" id="UP000247702"/>
    </source>
</evidence>
<reference evidence="2 3" key="1">
    <citation type="submission" date="2017-11" db="EMBL/GenBank/DDBJ databases">
        <title>The genome of Rhizophagus clarus HR1 reveals common genetic basis of auxotrophy among arbuscular mycorrhizal fungi.</title>
        <authorList>
            <person name="Kobayashi Y."/>
        </authorList>
    </citation>
    <scope>NUCLEOTIDE SEQUENCE [LARGE SCALE GENOMIC DNA]</scope>
    <source>
        <strain evidence="2 3">HR1</strain>
    </source>
</reference>
<dbReference type="PANTHER" id="PTHR44329">
    <property type="entry name" value="SERINE/THREONINE-PROTEIN KINASE TNNI3K-RELATED"/>
    <property type="match status" value="1"/>
</dbReference>
<dbReference type="EMBL" id="BEXD01001589">
    <property type="protein sequence ID" value="GBB94855.1"/>
    <property type="molecule type" value="Genomic_DNA"/>
</dbReference>
<proteinExistence type="predicted"/>
<dbReference type="InterPro" id="IPR011009">
    <property type="entry name" value="Kinase-like_dom_sf"/>
</dbReference>
<feature type="domain" description="Protein kinase" evidence="1">
    <location>
        <begin position="1"/>
        <end position="253"/>
    </location>
</feature>
<dbReference type="AlphaFoldDB" id="A0A2Z6QZ10"/>
<organism evidence="2 3">
    <name type="scientific">Rhizophagus clarus</name>
    <dbReference type="NCBI Taxonomy" id="94130"/>
    <lineage>
        <taxon>Eukaryota</taxon>
        <taxon>Fungi</taxon>
        <taxon>Fungi incertae sedis</taxon>
        <taxon>Mucoromycota</taxon>
        <taxon>Glomeromycotina</taxon>
        <taxon>Glomeromycetes</taxon>
        <taxon>Glomerales</taxon>
        <taxon>Glomeraceae</taxon>
        <taxon>Rhizophagus</taxon>
    </lineage>
</organism>
<dbReference type="InterPro" id="IPR000719">
    <property type="entry name" value="Prot_kinase_dom"/>
</dbReference>
<dbReference type="PROSITE" id="PS50011">
    <property type="entry name" value="PROTEIN_KINASE_DOM"/>
    <property type="match status" value="1"/>
</dbReference>
<dbReference type="Proteomes" id="UP000247702">
    <property type="component" value="Unassembled WGS sequence"/>
</dbReference>
<name>A0A2Z6QZ10_9GLOM</name>
<evidence type="ECO:0000313" key="2">
    <source>
        <dbReference type="EMBL" id="GBB94855.1"/>
    </source>
</evidence>
<dbReference type="SUPFAM" id="SSF56112">
    <property type="entry name" value="Protein kinase-like (PK-like)"/>
    <property type="match status" value="1"/>
</dbReference>
<gene>
    <name evidence="2" type="ORF">RclHR1_24280001</name>
</gene>
<accession>A0A2Z6QZ10</accession>
<dbReference type="PANTHER" id="PTHR44329:SF214">
    <property type="entry name" value="PROTEIN KINASE DOMAIN-CONTAINING PROTEIN"/>
    <property type="match status" value="1"/>
</dbReference>
<protein>
    <recommendedName>
        <fullName evidence="1">Protein kinase domain-containing protein</fullName>
    </recommendedName>
</protein>
<dbReference type="GO" id="GO:0005524">
    <property type="term" value="F:ATP binding"/>
    <property type="evidence" value="ECO:0007669"/>
    <property type="project" value="InterPro"/>
</dbReference>
<keyword evidence="3" id="KW-1185">Reference proteome</keyword>
<dbReference type="GO" id="GO:0004674">
    <property type="term" value="F:protein serine/threonine kinase activity"/>
    <property type="evidence" value="ECO:0007669"/>
    <property type="project" value="TreeGrafter"/>
</dbReference>
<dbReference type="InterPro" id="IPR051681">
    <property type="entry name" value="Ser/Thr_Kinases-Pseudokinases"/>
</dbReference>
<comment type="caution">
    <text evidence="2">The sequence shown here is derived from an EMBL/GenBank/DDBJ whole genome shotgun (WGS) entry which is preliminary data.</text>
</comment>